<organism evidence="1 2">
    <name type="scientific">Flaviaesturariibacter amylovorans</name>
    <dbReference type="NCBI Taxonomy" id="1084520"/>
    <lineage>
        <taxon>Bacteria</taxon>
        <taxon>Pseudomonadati</taxon>
        <taxon>Bacteroidota</taxon>
        <taxon>Chitinophagia</taxon>
        <taxon>Chitinophagales</taxon>
        <taxon>Chitinophagaceae</taxon>
        <taxon>Flaviaestuariibacter</taxon>
    </lineage>
</organism>
<name>A0ABP8G4Y9_9BACT</name>
<sequence length="526" mass="59092">MHSTAPAVPPPFPHGPLDSAYVSLRPAVQTFSIDNRKPVRIRAARGTEVLVPAEVFTNAAGEAVAGVQVEVVETLSLPEFVAGGLATHSDGRLLCSNGMVYLNARAAGEPLQLKPGSTLTVSMPTMGAAGRFEMFRGDGKNWTVDSSMTRLDYAVPLPLHLLYPEGNETFLKCISSVGGANEQNFYLDTNIVSVTQPQYEGTVIATDEFRQRIGHLWGMMEQMSYFTNRSYHYSLETGCGHQYNYDIWRVYYDHPERSFRASDSIAKAMYLAYFRANKERIAAFCEEVNRHKRKQFSNWTDTNYYFDFRKHSLEEQFMRPLRDFPVSDKELPRLDPRGVDLAAADAFDRLRAKGVPVAECNELLSYHFRREAILRALQQERDAAGNRERMEQVYGSTVFATSQMGWINCDRFYDDPAAGKASIYVTSSPGTALDYIDYSLVIPALNVRLSAFIDSAGRWSFTRKEGAYTKLPIGQEAVITGVAVQRDSVYFASRKIRIQDGLTVALPMKQLHRNDLNRALTEALKP</sequence>
<proteinExistence type="predicted"/>
<evidence type="ECO:0000313" key="2">
    <source>
        <dbReference type="Proteomes" id="UP001501725"/>
    </source>
</evidence>
<keyword evidence="2" id="KW-1185">Reference proteome</keyword>
<accession>A0ABP8G4Y9</accession>
<reference evidence="2" key="1">
    <citation type="journal article" date="2019" name="Int. J. Syst. Evol. Microbiol.">
        <title>The Global Catalogue of Microorganisms (GCM) 10K type strain sequencing project: providing services to taxonomists for standard genome sequencing and annotation.</title>
        <authorList>
            <consortium name="The Broad Institute Genomics Platform"/>
            <consortium name="The Broad Institute Genome Sequencing Center for Infectious Disease"/>
            <person name="Wu L."/>
            <person name="Ma J."/>
        </authorList>
    </citation>
    <scope>NUCLEOTIDE SEQUENCE [LARGE SCALE GENOMIC DNA]</scope>
    <source>
        <strain evidence="2">JCM 17919</strain>
    </source>
</reference>
<comment type="caution">
    <text evidence="1">The sequence shown here is derived from an EMBL/GenBank/DDBJ whole genome shotgun (WGS) entry which is preliminary data.</text>
</comment>
<dbReference type="Proteomes" id="UP001501725">
    <property type="component" value="Unassembled WGS sequence"/>
</dbReference>
<evidence type="ECO:0000313" key="1">
    <source>
        <dbReference type="EMBL" id="GAA4317584.1"/>
    </source>
</evidence>
<protein>
    <submittedName>
        <fullName evidence="1">Uncharacterized protein</fullName>
    </submittedName>
</protein>
<dbReference type="EMBL" id="BAABGY010000001">
    <property type="protein sequence ID" value="GAA4317584.1"/>
    <property type="molecule type" value="Genomic_DNA"/>
</dbReference>
<gene>
    <name evidence="1" type="ORF">GCM10023184_01320</name>
</gene>